<dbReference type="AlphaFoldDB" id="A0A0D0QK78"/>
<organism evidence="1 2">
    <name type="scientific">Wenxinia marina DSM 24838</name>
    <dbReference type="NCBI Taxonomy" id="1123501"/>
    <lineage>
        <taxon>Bacteria</taxon>
        <taxon>Pseudomonadati</taxon>
        <taxon>Pseudomonadota</taxon>
        <taxon>Alphaproteobacteria</taxon>
        <taxon>Rhodobacterales</taxon>
        <taxon>Roseobacteraceae</taxon>
        <taxon>Wenxinia</taxon>
    </lineage>
</organism>
<comment type="caution">
    <text evidence="1">The sequence shown here is derived from an EMBL/GenBank/DDBJ whole genome shotgun (WGS) entry which is preliminary data.</text>
</comment>
<keyword evidence="2" id="KW-1185">Reference proteome</keyword>
<reference evidence="1 2" key="1">
    <citation type="submission" date="2013-01" db="EMBL/GenBank/DDBJ databases">
        <authorList>
            <person name="Fiebig A."/>
            <person name="Goeker M."/>
            <person name="Klenk H.-P.P."/>
        </authorList>
    </citation>
    <scope>NUCLEOTIDE SEQUENCE [LARGE SCALE GENOMIC DNA]</scope>
    <source>
        <strain evidence="1 2">DSM 24838</strain>
        <plasmid evidence="1 2">pWENMAR1</plasmid>
    </source>
</reference>
<evidence type="ECO:0000313" key="2">
    <source>
        <dbReference type="Proteomes" id="UP000035100"/>
    </source>
</evidence>
<keyword evidence="1" id="KW-0808">Transferase</keyword>
<sequence length="73" mass="8041">MLCLRCETLDDPIPTIERFLDRTFPTLPPRRARTTGLDTIATEDLAAIRVIYASLADKVSAAPDLAICRALDP</sequence>
<gene>
    <name evidence="1" type="ORF">Wenmar_04059</name>
</gene>
<dbReference type="RefSeq" id="WP_018302586.1">
    <property type="nucleotide sequence ID" value="NZ_CM003137.1"/>
</dbReference>
<proteinExistence type="predicted"/>
<dbReference type="EMBL" id="AONG01000001">
    <property type="protein sequence ID" value="KIQ71413.1"/>
    <property type="molecule type" value="Genomic_DNA"/>
</dbReference>
<name>A0A0D0QK78_9RHOB</name>
<protein>
    <submittedName>
        <fullName evidence="1">Sulfotransferase family</fullName>
    </submittedName>
</protein>
<geneLocation type="plasmid" evidence="1 2">
    <name>pWENMAR1</name>
</geneLocation>
<keyword evidence="1" id="KW-0614">Plasmid</keyword>
<dbReference type="Proteomes" id="UP000035100">
    <property type="component" value="Plasmid pWENMAR1"/>
</dbReference>
<dbReference type="GO" id="GO:0016740">
    <property type="term" value="F:transferase activity"/>
    <property type="evidence" value="ECO:0007669"/>
    <property type="project" value="UniProtKB-KW"/>
</dbReference>
<evidence type="ECO:0000313" key="1">
    <source>
        <dbReference type="EMBL" id="KIQ71413.1"/>
    </source>
</evidence>
<accession>A0A0D0QK78</accession>